<keyword evidence="1" id="KW-0472">Membrane</keyword>
<dbReference type="PANTHER" id="PTHR36833:SF1">
    <property type="entry name" value="INTEGRAL MEMBRANE TRANSPORT PROTEIN"/>
    <property type="match status" value="1"/>
</dbReference>
<protein>
    <submittedName>
        <fullName evidence="2">ABC-2 type transport system permease protein</fullName>
    </submittedName>
</protein>
<organism evidence="2 3">
    <name type="scientific">Microlunatus antarcticus</name>
    <dbReference type="NCBI Taxonomy" id="53388"/>
    <lineage>
        <taxon>Bacteria</taxon>
        <taxon>Bacillati</taxon>
        <taxon>Actinomycetota</taxon>
        <taxon>Actinomycetes</taxon>
        <taxon>Propionibacteriales</taxon>
        <taxon>Propionibacteriaceae</taxon>
        <taxon>Microlunatus</taxon>
    </lineage>
</organism>
<keyword evidence="1" id="KW-0812">Transmembrane</keyword>
<evidence type="ECO:0000313" key="3">
    <source>
        <dbReference type="Proteomes" id="UP000565572"/>
    </source>
</evidence>
<feature type="transmembrane region" description="Helical" evidence="1">
    <location>
        <begin position="149"/>
        <end position="167"/>
    </location>
</feature>
<feature type="transmembrane region" description="Helical" evidence="1">
    <location>
        <begin position="225"/>
        <end position="248"/>
    </location>
</feature>
<dbReference type="InterPro" id="IPR010390">
    <property type="entry name" value="ABC-2_transporter-like"/>
</dbReference>
<comment type="caution">
    <text evidence="2">The sequence shown here is derived from an EMBL/GenBank/DDBJ whole genome shotgun (WGS) entry which is preliminary data.</text>
</comment>
<gene>
    <name evidence="2" type="ORF">FHX39_004000</name>
</gene>
<dbReference type="EMBL" id="JACHZG010000009">
    <property type="protein sequence ID" value="MBB3329003.1"/>
    <property type="molecule type" value="Genomic_DNA"/>
</dbReference>
<proteinExistence type="predicted"/>
<dbReference type="RefSeq" id="WP_332837000.1">
    <property type="nucleotide sequence ID" value="NZ_JACHZG010000009.1"/>
</dbReference>
<name>A0A7W5P8W2_9ACTN</name>
<evidence type="ECO:0000313" key="2">
    <source>
        <dbReference type="EMBL" id="MBB3329003.1"/>
    </source>
</evidence>
<reference evidence="2 3" key="1">
    <citation type="submission" date="2020-08" db="EMBL/GenBank/DDBJ databases">
        <title>Sequencing the genomes of 1000 actinobacteria strains.</title>
        <authorList>
            <person name="Klenk H.-P."/>
        </authorList>
    </citation>
    <scope>NUCLEOTIDE SEQUENCE [LARGE SCALE GENOMIC DNA]</scope>
    <source>
        <strain evidence="2 3">DSM 11053</strain>
    </source>
</reference>
<dbReference type="PANTHER" id="PTHR36833">
    <property type="entry name" value="SLR0610 PROTEIN-RELATED"/>
    <property type="match status" value="1"/>
</dbReference>
<dbReference type="Pfam" id="PF06182">
    <property type="entry name" value="ABC2_membrane_6"/>
    <property type="match status" value="1"/>
</dbReference>
<feature type="transmembrane region" description="Helical" evidence="1">
    <location>
        <begin position="197"/>
        <end position="219"/>
    </location>
</feature>
<sequence length="260" mass="27126">MSVLVASRIRSQLAYRASFWTDVATSAGVGVIEYVEIYALLSSVPVLGGLDLVQATLVYALANLGFALADLVFGSLDTIPTLLRAGQLEALLVRPLPLMLQLVASDFQLRRLGRAVASVVILAVVVPLADVDWTAGRVYLLLVTPLAGAAIYGALFAAAGGLQFFVVDGAEITNSFVYGGGYAGQVPGSVLLAPLRAFFTFVAPATLTGYLPALVLLGLPGPALLPAWLGWCAPLFAVWAWVLAALAWRGGVRHFTGAGG</sequence>
<evidence type="ECO:0000256" key="1">
    <source>
        <dbReference type="SAM" id="Phobius"/>
    </source>
</evidence>
<keyword evidence="3" id="KW-1185">Reference proteome</keyword>
<dbReference type="AlphaFoldDB" id="A0A7W5P8W2"/>
<accession>A0A7W5P8W2</accession>
<keyword evidence="1" id="KW-1133">Transmembrane helix</keyword>
<dbReference type="Proteomes" id="UP000565572">
    <property type="component" value="Unassembled WGS sequence"/>
</dbReference>